<dbReference type="STRING" id="74557.A0A1W0A1Y2"/>
<dbReference type="Gene3D" id="2.30.42.10">
    <property type="match status" value="2"/>
</dbReference>
<feature type="repeat" description="ANK" evidence="3">
    <location>
        <begin position="513"/>
        <end position="539"/>
    </location>
</feature>
<accession>A0A1W0A1Y2</accession>
<dbReference type="OrthoDB" id="72325at2759"/>
<dbReference type="Gene3D" id="1.25.40.20">
    <property type="entry name" value="Ankyrin repeat-containing domain"/>
    <property type="match status" value="2"/>
</dbReference>
<dbReference type="InterPro" id="IPR036034">
    <property type="entry name" value="PDZ_sf"/>
</dbReference>
<name>A0A1W0A1Y2_9STRA</name>
<dbReference type="PROSITE" id="PS50088">
    <property type="entry name" value="ANK_REPEAT"/>
    <property type="match status" value="2"/>
</dbReference>
<evidence type="ECO:0000313" key="5">
    <source>
        <dbReference type="Proteomes" id="UP000243217"/>
    </source>
</evidence>
<organism evidence="4 5">
    <name type="scientific">Thraustotheca clavata</name>
    <dbReference type="NCBI Taxonomy" id="74557"/>
    <lineage>
        <taxon>Eukaryota</taxon>
        <taxon>Sar</taxon>
        <taxon>Stramenopiles</taxon>
        <taxon>Oomycota</taxon>
        <taxon>Saprolegniomycetes</taxon>
        <taxon>Saprolegniales</taxon>
        <taxon>Achlyaceae</taxon>
        <taxon>Thraustotheca</taxon>
    </lineage>
</organism>
<keyword evidence="1" id="KW-0677">Repeat</keyword>
<dbReference type="Pfam" id="PF00023">
    <property type="entry name" value="Ank"/>
    <property type="match status" value="1"/>
</dbReference>
<dbReference type="SUPFAM" id="SSF48403">
    <property type="entry name" value="Ankyrin repeat"/>
    <property type="match status" value="1"/>
</dbReference>
<reference evidence="4 5" key="1">
    <citation type="journal article" date="2014" name="Genome Biol. Evol.">
        <title>The secreted proteins of Achlya hypogyna and Thraustotheca clavata identify the ancestral oomycete secretome and reveal gene acquisitions by horizontal gene transfer.</title>
        <authorList>
            <person name="Misner I."/>
            <person name="Blouin N."/>
            <person name="Leonard G."/>
            <person name="Richards T.A."/>
            <person name="Lane C.E."/>
        </authorList>
    </citation>
    <scope>NUCLEOTIDE SEQUENCE [LARGE SCALE GENOMIC DNA]</scope>
    <source>
        <strain evidence="4 5">ATCC 34112</strain>
    </source>
</reference>
<dbReference type="InterPro" id="IPR002110">
    <property type="entry name" value="Ankyrin_rpt"/>
</dbReference>
<comment type="caution">
    <text evidence="4">The sequence shown here is derived from an EMBL/GenBank/DDBJ whole genome shotgun (WGS) entry which is preliminary data.</text>
</comment>
<evidence type="ECO:0000256" key="2">
    <source>
        <dbReference type="ARBA" id="ARBA00023043"/>
    </source>
</evidence>
<dbReference type="PANTHER" id="PTHR24201">
    <property type="entry name" value="ANK_REP_REGION DOMAIN-CONTAINING PROTEIN"/>
    <property type="match status" value="1"/>
</dbReference>
<evidence type="ECO:0000313" key="4">
    <source>
        <dbReference type="EMBL" id="OQS04191.1"/>
    </source>
</evidence>
<dbReference type="SUPFAM" id="SSF50156">
    <property type="entry name" value="PDZ domain-like"/>
    <property type="match status" value="2"/>
</dbReference>
<proteinExistence type="predicted"/>
<keyword evidence="5" id="KW-1185">Reference proteome</keyword>
<dbReference type="Proteomes" id="UP000243217">
    <property type="component" value="Unassembled WGS sequence"/>
</dbReference>
<gene>
    <name evidence="4" type="ORF">THRCLA_03561</name>
</gene>
<evidence type="ECO:0000256" key="1">
    <source>
        <dbReference type="ARBA" id="ARBA00022737"/>
    </source>
</evidence>
<dbReference type="EMBL" id="JNBS01000666">
    <property type="protein sequence ID" value="OQS04191.1"/>
    <property type="molecule type" value="Genomic_DNA"/>
</dbReference>
<dbReference type="SMART" id="SM00248">
    <property type="entry name" value="ANK"/>
    <property type="match status" value="6"/>
</dbReference>
<dbReference type="PROSITE" id="PS50297">
    <property type="entry name" value="ANK_REP_REGION"/>
    <property type="match status" value="2"/>
</dbReference>
<protein>
    <submittedName>
        <fullName evidence="4">Uncharacterized protein</fullName>
    </submittedName>
</protein>
<evidence type="ECO:0000256" key="3">
    <source>
        <dbReference type="PROSITE-ProRule" id="PRU00023"/>
    </source>
</evidence>
<dbReference type="InterPro" id="IPR050776">
    <property type="entry name" value="Ank_Repeat/CDKN_Inhibitor"/>
</dbReference>
<feature type="non-terminal residue" evidence="4">
    <location>
        <position position="1"/>
    </location>
</feature>
<dbReference type="AlphaFoldDB" id="A0A1W0A1Y2"/>
<feature type="repeat" description="ANK" evidence="3">
    <location>
        <begin position="416"/>
        <end position="448"/>
    </location>
</feature>
<dbReference type="PANTHER" id="PTHR24201:SF15">
    <property type="entry name" value="ANKYRIN REPEAT DOMAIN-CONTAINING PROTEIN 66"/>
    <property type="match status" value="1"/>
</dbReference>
<dbReference type="Pfam" id="PF12796">
    <property type="entry name" value="Ank_2"/>
    <property type="match status" value="2"/>
</dbReference>
<sequence length="582" mass="64308">LIQIENEPQDEPAALPSVPFAQVKCVYPDSPADHGGLMAGDYVYGITDVQFPSPEAVSDWIGNQFSMSAPVLIQILRFVEDENRYAQIHLSIVPERWCGRQLQLNSLERRMIELLGWQLTFLEEPVYPPYMIVSSVEKGSPAFNEGVQAGDLIGKFGQVLKASLVSLPSTVDEIINLFLFPEMELSSTICLQIHRYNALNLSTETINIAIQQAPSNGILGCQLNIWTPEKLEPLLVISSSPSANEAIGFCDGDIIVQVNGIYSPGNCSEIMDCMGASECIQLTLQRWDAQQYQYIYFPLVLSPDQAELMAQDELLVGGWSCMTYEKYWQRYEDEHPSALPCKGCWEANFATVAHGAAYRGHLDCLTYLSQYFDVYCVDPLGRTPLFFAAYANQVDCILLLLSLDEKATLRESVDINGDTILHAATSGGALQAMQLLMQHGISPESVNNLRLRPVHIAPTMEALQVLAEGQADLLAVDSSGRMALTYACIAGDELCVAFLAAECLEFATYPDNDGNTPLHHAVLNGSLACVKAIVEQFANGYKLEPNSEGFTALDLAIQHKMTKIIEYLEYIMSQDEQVSKNE</sequence>
<keyword evidence="2 3" id="KW-0040">ANK repeat</keyword>
<dbReference type="InterPro" id="IPR036770">
    <property type="entry name" value="Ankyrin_rpt-contain_sf"/>
</dbReference>